<dbReference type="Proteomes" id="UP001229346">
    <property type="component" value="Unassembled WGS sequence"/>
</dbReference>
<keyword evidence="3" id="KW-1185">Reference proteome</keyword>
<dbReference type="EMBL" id="JAUSSU010000003">
    <property type="protein sequence ID" value="MDQ0112317.1"/>
    <property type="molecule type" value="Genomic_DNA"/>
</dbReference>
<dbReference type="RefSeq" id="WP_307203063.1">
    <property type="nucleotide sequence ID" value="NZ_JAUSSU010000003.1"/>
</dbReference>
<accession>A0ABT9TZ81</accession>
<evidence type="ECO:0000313" key="2">
    <source>
        <dbReference type="EMBL" id="MDQ0112317.1"/>
    </source>
</evidence>
<sequence length="687" mass="76696">MSVYNRFDPGKRWVSLQAQSGRRLQSAELNEIQSLSLHRDKRMGDVIFGSGHIIEGGQIYVQPDKTVILFPSTVYFDGVIHDIGEKRLSIAGAGEEVIGLKISYTTVTYEDAMGKELLDPAVGYANFGSPGMDRLVATPDWVLNDAAAIPMYRLVDGEVVTAKVPPELEGFTPVLARRTHDTSGSFLVSGMDGFIEPAEGDYVTLVIEAGKAYVLGYEINRLVPTRFKLKKALDTRKVSDEIKTFTAGTLHYSLNSRPVKAIQEITAKVRKADVSITRDSTTLQDYLLTDAVADIVSVTQGAKTYVKGTDYQLSGNSIDWSIGTKRPNIGETYRVTLDYVKKMVQGEDYKLEEGKSEVTWLGRDLPNNASTFNVTYDYYLSRKDVFYLTAEGQIQIVTGQSDLHPPTPPVPPDILELGELHLPPASSEVKVVNNKPKRLTMLELRSLLDRLERAEYNQAMLDLDRSAQIADPTTFKKGFFTDNFTNFERSDLERGFDAMIDPANQTLQLPVNQQFVQLEFGSGESVRRHERLLTLDYTEQVIIDQSYGTESLNVNPYQVFGSQATIRLTPSQDSWVETSYVSQTVWGWWDAWWTGNRTETRVILDENIPFIRRRVVTVYGEGFEPNCNNLQATFDGVDVALVPSTGYEAGAKAGTMKANGAGKFIATFTIPANIRTGTREVRIFNYV</sequence>
<reference evidence="2 3" key="1">
    <citation type="submission" date="2023-07" db="EMBL/GenBank/DDBJ databases">
        <title>Sorghum-associated microbial communities from plants grown in Nebraska, USA.</title>
        <authorList>
            <person name="Schachtman D."/>
        </authorList>
    </citation>
    <scope>NUCLEOTIDE SEQUENCE [LARGE SCALE GENOMIC DNA]</scope>
    <source>
        <strain evidence="2 3">CC482</strain>
    </source>
</reference>
<dbReference type="Pfam" id="PF16075">
    <property type="entry name" value="DUF4815"/>
    <property type="match status" value="1"/>
</dbReference>
<evidence type="ECO:0000259" key="1">
    <source>
        <dbReference type="Pfam" id="PF16075"/>
    </source>
</evidence>
<proteinExistence type="predicted"/>
<feature type="domain" description="DUF4815" evidence="1">
    <location>
        <begin position="2"/>
        <end position="580"/>
    </location>
</feature>
<gene>
    <name evidence="2" type="ORF">J2T15_001752</name>
</gene>
<name>A0ABT9TZ81_PAEHA</name>
<protein>
    <recommendedName>
        <fullName evidence="1">DUF4815 domain-containing protein</fullName>
    </recommendedName>
</protein>
<evidence type="ECO:0000313" key="3">
    <source>
        <dbReference type="Proteomes" id="UP001229346"/>
    </source>
</evidence>
<comment type="caution">
    <text evidence="2">The sequence shown here is derived from an EMBL/GenBank/DDBJ whole genome shotgun (WGS) entry which is preliminary data.</text>
</comment>
<organism evidence="2 3">
    <name type="scientific">Paenibacillus harenae</name>
    <dbReference type="NCBI Taxonomy" id="306543"/>
    <lineage>
        <taxon>Bacteria</taxon>
        <taxon>Bacillati</taxon>
        <taxon>Bacillota</taxon>
        <taxon>Bacilli</taxon>
        <taxon>Bacillales</taxon>
        <taxon>Paenibacillaceae</taxon>
        <taxon>Paenibacillus</taxon>
    </lineage>
</organism>
<dbReference type="InterPro" id="IPR032096">
    <property type="entry name" value="DUF4815"/>
</dbReference>